<dbReference type="Pfam" id="PF13469">
    <property type="entry name" value="Sulfotransfer_3"/>
    <property type="match status" value="1"/>
</dbReference>
<gene>
    <name evidence="1" type="ORF">F5544_23630</name>
</gene>
<dbReference type="SUPFAM" id="SSF52540">
    <property type="entry name" value="P-loop containing nucleoside triphosphate hydrolases"/>
    <property type="match status" value="1"/>
</dbReference>
<sequence length="353" mass="39612">MGSGDRRDRERIRLSGGLRRRRGLRAARNGAGPHDPAIARTGSRQMTNAPLKVLCITGWCRNGSTIMGNILNEIPDFFHVGELHFLWKNAAGRGANESCGCGRKLVECPFWSTILPIGRPAGFSMQAHADVVIRRQLGNVRTRHTWQVLGRGLHNEEIRAHADLMTRVYRAIAERSESRVIVDTTKIPGEAALLGYLDGIVPYYVHLVRDPRAVAQSWSRPKEYVYTMSPAKSTGYWSGFNLASHAITRRHPERSMFLRYEDFIADPAGTVDDLLRLCETDPSANPLTDRTIELRANHTVTGNPDRFNTGVTVIRPTDDTWRTALPKSARTTVATLSWPLLRRYGYTDRNGRA</sequence>
<dbReference type="Proteomes" id="UP000503540">
    <property type="component" value="Chromosome"/>
</dbReference>
<keyword evidence="2" id="KW-1185">Reference proteome</keyword>
<dbReference type="InterPro" id="IPR051135">
    <property type="entry name" value="Gal/GlcNAc/GalNAc_ST"/>
</dbReference>
<dbReference type="Gene3D" id="3.40.50.300">
    <property type="entry name" value="P-loop containing nucleotide triphosphate hydrolases"/>
    <property type="match status" value="1"/>
</dbReference>
<name>A0A6G9YHC1_9NOCA</name>
<dbReference type="GO" id="GO:0001517">
    <property type="term" value="F:N-acetylglucosamine 6-O-sulfotransferase activity"/>
    <property type="evidence" value="ECO:0007669"/>
    <property type="project" value="TreeGrafter"/>
</dbReference>
<dbReference type="PANTHER" id="PTHR10704">
    <property type="entry name" value="CARBOHYDRATE SULFOTRANSFERASE"/>
    <property type="match status" value="1"/>
</dbReference>
<dbReference type="EMBL" id="CP046172">
    <property type="protein sequence ID" value="QIS12584.1"/>
    <property type="molecule type" value="Genomic_DNA"/>
</dbReference>
<accession>A0A6G9YHC1</accession>
<keyword evidence="1" id="KW-0808">Transferase</keyword>
<evidence type="ECO:0000313" key="1">
    <source>
        <dbReference type="EMBL" id="QIS12584.1"/>
    </source>
</evidence>
<proteinExistence type="predicted"/>
<reference evidence="1 2" key="1">
    <citation type="journal article" date="2019" name="ACS Chem. Biol.">
        <title>Identification and Mobilization of a Cryptic Antibiotic Biosynthesis Gene Locus from a Human-Pathogenic Nocardia Isolate.</title>
        <authorList>
            <person name="Herisse M."/>
            <person name="Ishida K."/>
            <person name="Porter J.L."/>
            <person name="Howden B."/>
            <person name="Hertweck C."/>
            <person name="Stinear T.P."/>
            <person name="Pidot S.J."/>
        </authorList>
    </citation>
    <scope>NUCLEOTIDE SEQUENCE [LARGE SCALE GENOMIC DNA]</scope>
    <source>
        <strain evidence="1 2">AUSMDU00012717</strain>
    </source>
</reference>
<organism evidence="1 2">
    <name type="scientific">Nocardia arthritidis</name>
    <dbReference type="NCBI Taxonomy" id="228602"/>
    <lineage>
        <taxon>Bacteria</taxon>
        <taxon>Bacillati</taxon>
        <taxon>Actinomycetota</taxon>
        <taxon>Actinomycetes</taxon>
        <taxon>Mycobacteriales</taxon>
        <taxon>Nocardiaceae</taxon>
        <taxon>Nocardia</taxon>
    </lineage>
</organism>
<protein>
    <submittedName>
        <fullName evidence="1">Sulfotransferase family protein</fullName>
    </submittedName>
</protein>
<dbReference type="PANTHER" id="PTHR10704:SF44">
    <property type="entry name" value="LD35051P-RELATED"/>
    <property type="match status" value="1"/>
</dbReference>
<dbReference type="AlphaFoldDB" id="A0A6G9YHC1"/>
<dbReference type="KEGG" id="nah:F5544_23630"/>
<evidence type="ECO:0000313" key="2">
    <source>
        <dbReference type="Proteomes" id="UP000503540"/>
    </source>
</evidence>
<dbReference type="GO" id="GO:0006044">
    <property type="term" value="P:N-acetylglucosamine metabolic process"/>
    <property type="evidence" value="ECO:0007669"/>
    <property type="project" value="TreeGrafter"/>
</dbReference>
<dbReference type="GO" id="GO:0006790">
    <property type="term" value="P:sulfur compound metabolic process"/>
    <property type="evidence" value="ECO:0007669"/>
    <property type="project" value="TreeGrafter"/>
</dbReference>
<dbReference type="InterPro" id="IPR027417">
    <property type="entry name" value="P-loop_NTPase"/>
</dbReference>